<keyword evidence="10" id="KW-0966">Cell projection</keyword>
<feature type="region of interest" description="Disordered" evidence="7">
    <location>
        <begin position="78"/>
        <end position="98"/>
    </location>
</feature>
<dbReference type="Proteomes" id="UP000198992">
    <property type="component" value="Unassembled WGS sequence"/>
</dbReference>
<evidence type="ECO:0000256" key="3">
    <source>
        <dbReference type="ARBA" id="ARBA00017941"/>
    </source>
</evidence>
<keyword evidence="10" id="KW-0969">Cilium</keyword>
<dbReference type="PANTHER" id="PTHR30435:SF2">
    <property type="entry name" value="FLAGELLAR BASAL-BODY ROD PROTEIN FLGC"/>
    <property type="match status" value="1"/>
</dbReference>
<keyword evidence="4 6" id="KW-0975">Bacterial flagellum</keyword>
<dbReference type="PANTHER" id="PTHR30435">
    <property type="entry name" value="FLAGELLAR PROTEIN"/>
    <property type="match status" value="1"/>
</dbReference>
<dbReference type="InterPro" id="IPR010930">
    <property type="entry name" value="Flg_bb/hook_C_dom"/>
</dbReference>
<evidence type="ECO:0000256" key="2">
    <source>
        <dbReference type="ARBA" id="ARBA00009677"/>
    </source>
</evidence>
<feature type="domain" description="Flagellar basal body rod protein N-terminal" evidence="8">
    <location>
        <begin position="13"/>
        <end position="39"/>
    </location>
</feature>
<protein>
    <recommendedName>
        <fullName evidence="3 6">Flagellar basal-body rod protein FlgC</fullName>
    </recommendedName>
</protein>
<evidence type="ECO:0000256" key="6">
    <source>
        <dbReference type="RuleBase" id="RU362062"/>
    </source>
</evidence>
<dbReference type="Pfam" id="PF00460">
    <property type="entry name" value="Flg_bb_rod"/>
    <property type="match status" value="1"/>
</dbReference>
<comment type="similarity">
    <text evidence="2">Belongs to the flagella basal body rod proteins family.</text>
</comment>
<dbReference type="InterPro" id="IPR006299">
    <property type="entry name" value="FlgC"/>
</dbReference>
<evidence type="ECO:0000256" key="4">
    <source>
        <dbReference type="ARBA" id="ARBA00023143"/>
    </source>
</evidence>
<dbReference type="AlphaFoldDB" id="A0A1H4T889"/>
<dbReference type="RefSeq" id="WP_092115394.1">
    <property type="nucleotide sequence ID" value="NZ_FNTH01000001.1"/>
</dbReference>
<evidence type="ECO:0000259" key="9">
    <source>
        <dbReference type="Pfam" id="PF06429"/>
    </source>
</evidence>
<organism evidence="10 11">
    <name type="scientific">Bradyrhizobium erythrophlei</name>
    <dbReference type="NCBI Taxonomy" id="1437360"/>
    <lineage>
        <taxon>Bacteria</taxon>
        <taxon>Pseudomonadati</taxon>
        <taxon>Pseudomonadota</taxon>
        <taxon>Alphaproteobacteria</taxon>
        <taxon>Hyphomicrobiales</taxon>
        <taxon>Nitrobacteraceae</taxon>
        <taxon>Bradyrhizobium</taxon>
    </lineage>
</organism>
<gene>
    <name evidence="10" type="ORF">SAMN05444164_2058</name>
</gene>
<evidence type="ECO:0000313" key="11">
    <source>
        <dbReference type="Proteomes" id="UP000198992"/>
    </source>
</evidence>
<evidence type="ECO:0000256" key="1">
    <source>
        <dbReference type="ARBA" id="ARBA00004117"/>
    </source>
</evidence>
<sequence length="141" mass="15400">MADGTSDFTRSMSIATSGLRAQAGRMRVISENIANADSTAQTAGGDPYRRKVPTFSSALDRSLDAQVVTLGRIRPDQSSFRIKQEPGNPAADASGNVKYPNVNSMVEMTDMRDAQRSYEANLNIISATRRMIQRTLDILKS</sequence>
<keyword evidence="10" id="KW-0282">Flagellum</keyword>
<dbReference type="EMBL" id="FNTH01000001">
    <property type="protein sequence ID" value="SEC52733.1"/>
    <property type="molecule type" value="Genomic_DNA"/>
</dbReference>
<dbReference type="Pfam" id="PF06429">
    <property type="entry name" value="Flg_bbr_C"/>
    <property type="match status" value="1"/>
</dbReference>
<comment type="subcellular location">
    <subcellularLocation>
        <location evidence="1 6">Bacterial flagellum basal body</location>
    </subcellularLocation>
</comment>
<proteinExistence type="inferred from homology"/>
<dbReference type="NCBIfam" id="TIGR01395">
    <property type="entry name" value="FlgC"/>
    <property type="match status" value="1"/>
</dbReference>
<dbReference type="GO" id="GO:0071978">
    <property type="term" value="P:bacterial-type flagellum-dependent swarming motility"/>
    <property type="evidence" value="ECO:0007669"/>
    <property type="project" value="TreeGrafter"/>
</dbReference>
<evidence type="ECO:0000259" key="8">
    <source>
        <dbReference type="Pfam" id="PF00460"/>
    </source>
</evidence>
<evidence type="ECO:0000313" key="10">
    <source>
        <dbReference type="EMBL" id="SEC52733.1"/>
    </source>
</evidence>
<dbReference type="InterPro" id="IPR001444">
    <property type="entry name" value="Flag_bb_rod_N"/>
</dbReference>
<comment type="subunit">
    <text evidence="5 6">The basal body constitutes a major portion of the flagellar organelle and consists of four rings (L,P,S, and M) mounted on a central rod. The rod consists of about 26 subunits of FlgG in the distal portion, and FlgB, FlgC and FlgF are thought to build up the proximal portion of the rod with about 6 subunits each.</text>
</comment>
<reference evidence="10 11" key="1">
    <citation type="submission" date="2016-10" db="EMBL/GenBank/DDBJ databases">
        <authorList>
            <person name="de Groot N.N."/>
        </authorList>
    </citation>
    <scope>NUCLEOTIDE SEQUENCE [LARGE SCALE GENOMIC DNA]</scope>
    <source>
        <strain evidence="10 11">MT12</strain>
    </source>
</reference>
<evidence type="ECO:0000256" key="5">
    <source>
        <dbReference type="ARBA" id="ARBA00025933"/>
    </source>
</evidence>
<name>A0A1H4T889_9BRAD</name>
<dbReference type="GO" id="GO:0030694">
    <property type="term" value="C:bacterial-type flagellum basal body, rod"/>
    <property type="evidence" value="ECO:0007669"/>
    <property type="project" value="UniProtKB-UniRule"/>
</dbReference>
<accession>A0A1H4T889</accession>
<dbReference type="OrthoDB" id="9813951at2"/>
<evidence type="ECO:0000256" key="7">
    <source>
        <dbReference type="SAM" id="MobiDB-lite"/>
    </source>
</evidence>
<feature type="domain" description="Flagellar basal-body/hook protein C-terminal" evidence="9">
    <location>
        <begin position="94"/>
        <end position="137"/>
    </location>
</feature>